<sequence length="62" mass="7400">MTLSNRNVINYDGNEFYRFRYTDTNVHCSHHHPQLRNLVYATSKNDVYYLRKRPSSNNCMGS</sequence>
<gene>
    <name evidence="1" type="ORF">KI688_008539</name>
</gene>
<evidence type="ECO:0000313" key="2">
    <source>
        <dbReference type="Proteomes" id="UP000707451"/>
    </source>
</evidence>
<proteinExistence type="predicted"/>
<keyword evidence="2" id="KW-1185">Reference proteome</keyword>
<dbReference type="AlphaFoldDB" id="A0A9P7Y461"/>
<name>A0A9P7Y461_9FUNG</name>
<organism evidence="1 2">
    <name type="scientific">Linnemannia hyalina</name>
    <dbReference type="NCBI Taxonomy" id="64524"/>
    <lineage>
        <taxon>Eukaryota</taxon>
        <taxon>Fungi</taxon>
        <taxon>Fungi incertae sedis</taxon>
        <taxon>Mucoromycota</taxon>
        <taxon>Mortierellomycotina</taxon>
        <taxon>Mortierellomycetes</taxon>
        <taxon>Mortierellales</taxon>
        <taxon>Mortierellaceae</taxon>
        <taxon>Linnemannia</taxon>
    </lineage>
</organism>
<reference evidence="1" key="1">
    <citation type="submission" date="2021-06" db="EMBL/GenBank/DDBJ databases">
        <title>Genome Sequence of Mortierella hyaline Strain SCG-10, a Cold-Adapted, Nitrate-Reducing Fungus Isolated from Soil in Minnesota, USA.</title>
        <authorList>
            <person name="Aldossari N."/>
        </authorList>
    </citation>
    <scope>NUCLEOTIDE SEQUENCE</scope>
    <source>
        <strain evidence="1">SCG-10</strain>
    </source>
</reference>
<dbReference type="OrthoDB" id="20669at2759"/>
<dbReference type="EMBL" id="JAHRHY010000003">
    <property type="protein sequence ID" value="KAG9070996.1"/>
    <property type="molecule type" value="Genomic_DNA"/>
</dbReference>
<evidence type="ECO:0000313" key="1">
    <source>
        <dbReference type="EMBL" id="KAG9070996.1"/>
    </source>
</evidence>
<protein>
    <submittedName>
        <fullName evidence="1">Uncharacterized protein</fullName>
    </submittedName>
</protein>
<comment type="caution">
    <text evidence="1">The sequence shown here is derived from an EMBL/GenBank/DDBJ whole genome shotgun (WGS) entry which is preliminary data.</text>
</comment>
<dbReference type="Proteomes" id="UP000707451">
    <property type="component" value="Unassembled WGS sequence"/>
</dbReference>
<accession>A0A9P7Y461</accession>